<feature type="region of interest" description="Disordered" evidence="1">
    <location>
        <begin position="79"/>
        <end position="98"/>
    </location>
</feature>
<protein>
    <submittedName>
        <fullName evidence="2">Uncharacterized protein</fullName>
    </submittedName>
</protein>
<sequence length="189" mass="20460">MPGAAESGGALRLLCTAPAACGGPSLRAGTRTGPWNGPSAAVVRCCGERLADLRHASAGGRIREVLHHCYAPWLEGSERRPGLGPERRRPWASGPTPIPVAYRAHNRPRERCPEHQALPSISERKTELYTPKGSLSRAIDLRECKLAAATKWANQNWRKHFLGQEYPGRPNYGARLDCSGVAADGNHTA</sequence>
<keyword evidence="3" id="KW-1185">Reference proteome</keyword>
<comment type="caution">
    <text evidence="2">The sequence shown here is derived from an EMBL/GenBank/DDBJ whole genome shotgun (WGS) entry which is preliminary data.</text>
</comment>
<dbReference type="Proteomes" id="UP001066276">
    <property type="component" value="Chromosome 1_2"/>
</dbReference>
<name>A0AAV7W2S3_PLEWA</name>
<organism evidence="2 3">
    <name type="scientific">Pleurodeles waltl</name>
    <name type="common">Iberian ribbed newt</name>
    <dbReference type="NCBI Taxonomy" id="8319"/>
    <lineage>
        <taxon>Eukaryota</taxon>
        <taxon>Metazoa</taxon>
        <taxon>Chordata</taxon>
        <taxon>Craniata</taxon>
        <taxon>Vertebrata</taxon>
        <taxon>Euteleostomi</taxon>
        <taxon>Amphibia</taxon>
        <taxon>Batrachia</taxon>
        <taxon>Caudata</taxon>
        <taxon>Salamandroidea</taxon>
        <taxon>Salamandridae</taxon>
        <taxon>Pleurodelinae</taxon>
        <taxon>Pleurodeles</taxon>
    </lineage>
</organism>
<reference evidence="2" key="1">
    <citation type="journal article" date="2022" name="bioRxiv">
        <title>Sequencing and chromosome-scale assembly of the giantPleurodeles waltlgenome.</title>
        <authorList>
            <person name="Brown T."/>
            <person name="Elewa A."/>
            <person name="Iarovenko S."/>
            <person name="Subramanian E."/>
            <person name="Araus A.J."/>
            <person name="Petzold A."/>
            <person name="Susuki M."/>
            <person name="Suzuki K.-i.T."/>
            <person name="Hayashi T."/>
            <person name="Toyoda A."/>
            <person name="Oliveira C."/>
            <person name="Osipova E."/>
            <person name="Leigh N.D."/>
            <person name="Simon A."/>
            <person name="Yun M.H."/>
        </authorList>
    </citation>
    <scope>NUCLEOTIDE SEQUENCE</scope>
    <source>
        <strain evidence="2">20211129_DDA</strain>
        <tissue evidence="2">Liver</tissue>
    </source>
</reference>
<dbReference type="EMBL" id="JANPWB010000002">
    <property type="protein sequence ID" value="KAJ1208263.1"/>
    <property type="molecule type" value="Genomic_DNA"/>
</dbReference>
<feature type="compositionally biased region" description="Basic and acidic residues" evidence="1">
    <location>
        <begin position="79"/>
        <end position="89"/>
    </location>
</feature>
<gene>
    <name evidence="2" type="ORF">NDU88_003649</name>
</gene>
<evidence type="ECO:0000256" key="1">
    <source>
        <dbReference type="SAM" id="MobiDB-lite"/>
    </source>
</evidence>
<dbReference type="AlphaFoldDB" id="A0AAV7W2S3"/>
<accession>A0AAV7W2S3</accession>
<proteinExistence type="predicted"/>
<evidence type="ECO:0000313" key="2">
    <source>
        <dbReference type="EMBL" id="KAJ1208263.1"/>
    </source>
</evidence>
<evidence type="ECO:0000313" key="3">
    <source>
        <dbReference type="Proteomes" id="UP001066276"/>
    </source>
</evidence>